<sequence>MEVRKELKLLADEKYRTFHSKLVPGKEHILGVRMPKLRQLAKRISAGEGWRTYLDGEPSEYYEEELLRGFIIGYARMPLEERLKRLKAFIPVIDNWAVCDGTCSTLKFTEKNKAVMWDFLQPYFHSDRAYDIRFASVMAMDYFQEEAYLPKVLDLFEQIRHDDYYVKMGVAWAVSMFYIRFPKEIEAFLRRDRMDDFTHNKAIQKIRESRRVTPEEKARLNALKRK</sequence>
<reference evidence="1" key="1">
    <citation type="submission" date="2020-10" db="EMBL/GenBank/DDBJ databases">
        <authorList>
            <person name="Gilroy R."/>
        </authorList>
    </citation>
    <scope>NUCLEOTIDE SEQUENCE</scope>
    <source>
        <strain evidence="1">CHK187-14744</strain>
    </source>
</reference>
<dbReference type="InterPro" id="IPR014825">
    <property type="entry name" value="DNA_alkylation"/>
</dbReference>
<evidence type="ECO:0000313" key="2">
    <source>
        <dbReference type="Proteomes" id="UP000824164"/>
    </source>
</evidence>
<protein>
    <submittedName>
        <fullName evidence="1">DNA alkylation repair protein</fullName>
    </submittedName>
</protein>
<comment type="caution">
    <text evidence="1">The sequence shown here is derived from an EMBL/GenBank/DDBJ whole genome shotgun (WGS) entry which is preliminary data.</text>
</comment>
<dbReference type="PANTHER" id="PTHR34070">
    <property type="entry name" value="ARMADILLO-TYPE FOLD"/>
    <property type="match status" value="1"/>
</dbReference>
<organism evidence="1 2">
    <name type="scientific">Candidatus Onthocola gallistercoris</name>
    <dbReference type="NCBI Taxonomy" id="2840876"/>
    <lineage>
        <taxon>Bacteria</taxon>
        <taxon>Bacillati</taxon>
        <taxon>Bacillota</taxon>
        <taxon>Bacilli</taxon>
        <taxon>Candidatus Onthocola</taxon>
    </lineage>
</organism>
<dbReference type="InterPro" id="IPR016024">
    <property type="entry name" value="ARM-type_fold"/>
</dbReference>
<dbReference type="Proteomes" id="UP000824164">
    <property type="component" value="Unassembled WGS sequence"/>
</dbReference>
<accession>A0A9D1KWH2</accession>
<dbReference type="Pfam" id="PF08713">
    <property type="entry name" value="DNA_alkylation"/>
    <property type="match status" value="1"/>
</dbReference>
<dbReference type="Gene3D" id="1.25.10.90">
    <property type="match status" value="1"/>
</dbReference>
<gene>
    <name evidence="1" type="ORF">IAB63_08350</name>
</gene>
<reference evidence="1" key="2">
    <citation type="journal article" date="2021" name="PeerJ">
        <title>Extensive microbial diversity within the chicken gut microbiome revealed by metagenomics and culture.</title>
        <authorList>
            <person name="Gilroy R."/>
            <person name="Ravi A."/>
            <person name="Getino M."/>
            <person name="Pursley I."/>
            <person name="Horton D.L."/>
            <person name="Alikhan N.F."/>
            <person name="Baker D."/>
            <person name="Gharbi K."/>
            <person name="Hall N."/>
            <person name="Watson M."/>
            <person name="Adriaenssens E.M."/>
            <person name="Foster-Nyarko E."/>
            <person name="Jarju S."/>
            <person name="Secka A."/>
            <person name="Antonio M."/>
            <person name="Oren A."/>
            <person name="Chaudhuri R.R."/>
            <person name="La Ragione R."/>
            <person name="Hildebrand F."/>
            <person name="Pallen M.J."/>
        </authorList>
    </citation>
    <scope>NUCLEOTIDE SEQUENCE</scope>
    <source>
        <strain evidence="1">CHK187-14744</strain>
    </source>
</reference>
<dbReference type="AlphaFoldDB" id="A0A9D1KWH2"/>
<dbReference type="SUPFAM" id="SSF48371">
    <property type="entry name" value="ARM repeat"/>
    <property type="match status" value="1"/>
</dbReference>
<evidence type="ECO:0000313" key="1">
    <source>
        <dbReference type="EMBL" id="HIU03246.1"/>
    </source>
</evidence>
<dbReference type="EMBL" id="DVLT01000050">
    <property type="protein sequence ID" value="HIU03246.1"/>
    <property type="molecule type" value="Genomic_DNA"/>
</dbReference>
<name>A0A9D1KWH2_9FIRM</name>
<proteinExistence type="predicted"/>
<dbReference type="CDD" id="cd06561">
    <property type="entry name" value="AlkD_like"/>
    <property type="match status" value="1"/>
</dbReference>
<dbReference type="PANTHER" id="PTHR34070:SF1">
    <property type="entry name" value="DNA ALKYLATION REPAIR PROTEIN"/>
    <property type="match status" value="1"/>
</dbReference>